<dbReference type="Gene3D" id="3.30.70.100">
    <property type="match status" value="1"/>
</dbReference>
<evidence type="ECO:0000259" key="10">
    <source>
        <dbReference type="Pfam" id="PF21088"/>
    </source>
</evidence>
<dbReference type="AlphaFoldDB" id="A0A4Z0BD95"/>
<dbReference type="InterPro" id="IPR049142">
    <property type="entry name" value="MS_channel_1st"/>
</dbReference>
<evidence type="ECO:0000256" key="1">
    <source>
        <dbReference type="ARBA" id="ARBA00004651"/>
    </source>
</evidence>
<dbReference type="SUPFAM" id="SSF82861">
    <property type="entry name" value="Mechanosensitive channel protein MscS (YggB), transmembrane region"/>
    <property type="match status" value="1"/>
</dbReference>
<evidence type="ECO:0000259" key="8">
    <source>
        <dbReference type="Pfam" id="PF00924"/>
    </source>
</evidence>
<dbReference type="InterPro" id="IPR011066">
    <property type="entry name" value="MscS_channel_C_sf"/>
</dbReference>
<dbReference type="Pfam" id="PF21082">
    <property type="entry name" value="MS_channel_3rd"/>
    <property type="match status" value="1"/>
</dbReference>
<evidence type="ECO:0000313" key="12">
    <source>
        <dbReference type="Proteomes" id="UP000297564"/>
    </source>
</evidence>
<feature type="transmembrane region" description="Helical" evidence="7">
    <location>
        <begin position="165"/>
        <end position="183"/>
    </location>
</feature>
<evidence type="ECO:0000259" key="9">
    <source>
        <dbReference type="Pfam" id="PF21082"/>
    </source>
</evidence>
<dbReference type="InterPro" id="IPR049278">
    <property type="entry name" value="MS_channel_C"/>
</dbReference>
<evidence type="ECO:0000256" key="3">
    <source>
        <dbReference type="ARBA" id="ARBA00022475"/>
    </source>
</evidence>
<dbReference type="GO" id="GO:0005886">
    <property type="term" value="C:plasma membrane"/>
    <property type="evidence" value="ECO:0007669"/>
    <property type="project" value="UniProtKB-SubCell"/>
</dbReference>
<evidence type="ECO:0000256" key="5">
    <source>
        <dbReference type="ARBA" id="ARBA00022989"/>
    </source>
</evidence>
<dbReference type="SUPFAM" id="SSF82689">
    <property type="entry name" value="Mechanosensitive channel protein MscS (YggB), C-terminal domain"/>
    <property type="match status" value="1"/>
</dbReference>
<keyword evidence="3" id="KW-1003">Cell membrane</keyword>
<dbReference type="InterPro" id="IPR006685">
    <property type="entry name" value="MscS_channel_2nd"/>
</dbReference>
<comment type="subcellular location">
    <subcellularLocation>
        <location evidence="1">Cell membrane</location>
        <topology evidence="1">Multi-pass membrane protein</topology>
    </subcellularLocation>
</comment>
<dbReference type="EMBL" id="SMLL01000007">
    <property type="protein sequence ID" value="TFY97276.1"/>
    <property type="molecule type" value="Genomic_DNA"/>
</dbReference>
<feature type="domain" description="Mechanosensitive ion channel transmembrane helices 2/3" evidence="10">
    <location>
        <begin position="145"/>
        <end position="184"/>
    </location>
</feature>
<reference evidence="11 12" key="1">
    <citation type="submission" date="2019-03" db="EMBL/GenBank/DDBJ databases">
        <title>Ramlibacter rhizophilus CCTCC AB2015357, whole genome shotgun sequence.</title>
        <authorList>
            <person name="Zhang X."/>
            <person name="Feng G."/>
            <person name="Zhu H."/>
        </authorList>
    </citation>
    <scope>NUCLEOTIDE SEQUENCE [LARGE SCALE GENOMIC DNA]</scope>
    <source>
        <strain evidence="11 12">CCTCC AB2015357</strain>
    </source>
</reference>
<dbReference type="InterPro" id="IPR010920">
    <property type="entry name" value="LSM_dom_sf"/>
</dbReference>
<feature type="transmembrane region" description="Helical" evidence="7">
    <location>
        <begin position="140"/>
        <end position="159"/>
    </location>
</feature>
<gene>
    <name evidence="11" type="ORF">EZ242_17250</name>
</gene>
<proteinExistence type="inferred from homology"/>
<comment type="caution">
    <text evidence="11">The sequence shown here is derived from an EMBL/GenBank/DDBJ whole genome shotgun (WGS) entry which is preliminary data.</text>
</comment>
<dbReference type="SUPFAM" id="SSF50182">
    <property type="entry name" value="Sm-like ribonucleoproteins"/>
    <property type="match status" value="1"/>
</dbReference>
<evidence type="ECO:0000256" key="6">
    <source>
        <dbReference type="ARBA" id="ARBA00023136"/>
    </source>
</evidence>
<dbReference type="Gene3D" id="1.10.287.1260">
    <property type="match status" value="1"/>
</dbReference>
<feature type="transmembrane region" description="Helical" evidence="7">
    <location>
        <begin position="12"/>
        <end position="39"/>
    </location>
</feature>
<accession>A0A4Z0BD95</accession>
<comment type="similarity">
    <text evidence="2">Belongs to the MscS (TC 1.A.23) family.</text>
</comment>
<dbReference type="InterPro" id="IPR023408">
    <property type="entry name" value="MscS_beta-dom_sf"/>
</dbReference>
<keyword evidence="6 7" id="KW-0472">Membrane</keyword>
<evidence type="ECO:0000256" key="7">
    <source>
        <dbReference type="SAM" id="Phobius"/>
    </source>
</evidence>
<feature type="domain" description="Mechanosensitive ion channel MscS" evidence="8">
    <location>
        <begin position="185"/>
        <end position="252"/>
    </location>
</feature>
<organism evidence="11 12">
    <name type="scientific">Ramlibacter rhizophilus</name>
    <dbReference type="NCBI Taxonomy" id="1781167"/>
    <lineage>
        <taxon>Bacteria</taxon>
        <taxon>Pseudomonadati</taxon>
        <taxon>Pseudomonadota</taxon>
        <taxon>Betaproteobacteria</taxon>
        <taxon>Burkholderiales</taxon>
        <taxon>Comamonadaceae</taxon>
        <taxon>Ramlibacter</taxon>
    </lineage>
</organism>
<keyword evidence="4 7" id="KW-0812">Transmembrane</keyword>
<dbReference type="OrthoDB" id="9775207at2"/>
<dbReference type="InterPro" id="IPR011014">
    <property type="entry name" value="MscS_channel_TM-2"/>
</dbReference>
<dbReference type="PANTHER" id="PTHR30566:SF25">
    <property type="entry name" value="INNER MEMBRANE PROTEIN"/>
    <property type="match status" value="1"/>
</dbReference>
<name>A0A4Z0BD95_9BURK</name>
<sequence>MQELIDWLHQTQIAGVSLFSIGLALLIAVVAYTAMVLGLRFAASRLRRFSKRTATPMDDVVVNVLESTNHWLLLVAALLIGLDAAELGPRWAARVGQLWFIAIALQLGLWTTRAIKVGVRNYELRHHGNGSQQVSASGTLLTWFLRTVLWAVILLAVLSNLGVNITAFVASLGVGGIAVALAVQNILGDLFASLSIAVDKPFEVGDFISSDAGTGTVEYVGLKTTRIRALSGEQIVVGNTELLKQPVKNFRRMRERRIAFKFGVTYGTEPALAEAIPGIVKDLVEADTLLRFDRAHFQGFGDSSLDYEVVYHVLDPAYNLYMDAQQRLNLGLLRAFAAKGIEFAFPTRTLYLAGAGSQEREGEVREAVSA</sequence>
<dbReference type="Pfam" id="PF21088">
    <property type="entry name" value="MS_channel_1st"/>
    <property type="match status" value="1"/>
</dbReference>
<evidence type="ECO:0000313" key="11">
    <source>
        <dbReference type="EMBL" id="TFY97276.1"/>
    </source>
</evidence>
<feature type="transmembrane region" description="Helical" evidence="7">
    <location>
        <begin position="98"/>
        <end position="119"/>
    </location>
</feature>
<dbReference type="Pfam" id="PF00924">
    <property type="entry name" value="MS_channel_2nd"/>
    <property type="match status" value="1"/>
</dbReference>
<feature type="transmembrane region" description="Helical" evidence="7">
    <location>
        <begin position="60"/>
        <end position="82"/>
    </location>
</feature>
<evidence type="ECO:0000256" key="4">
    <source>
        <dbReference type="ARBA" id="ARBA00022692"/>
    </source>
</evidence>
<protein>
    <submittedName>
        <fullName evidence="11">Mechanosensitive ion channel family protein</fullName>
    </submittedName>
</protein>
<dbReference type="Gene3D" id="2.30.30.60">
    <property type="match status" value="1"/>
</dbReference>
<dbReference type="RefSeq" id="WP_135286443.1">
    <property type="nucleotide sequence ID" value="NZ_SMLL01000007.1"/>
</dbReference>
<keyword evidence="5 7" id="KW-1133">Transmembrane helix</keyword>
<dbReference type="GO" id="GO:0008381">
    <property type="term" value="F:mechanosensitive monoatomic ion channel activity"/>
    <property type="evidence" value="ECO:0007669"/>
    <property type="project" value="UniProtKB-ARBA"/>
</dbReference>
<keyword evidence="12" id="KW-1185">Reference proteome</keyword>
<feature type="domain" description="Mechanosensitive ion channel MscS C-terminal" evidence="9">
    <location>
        <begin position="259"/>
        <end position="343"/>
    </location>
</feature>
<dbReference type="PANTHER" id="PTHR30566">
    <property type="entry name" value="YNAI-RELATED MECHANOSENSITIVE ION CHANNEL"/>
    <property type="match status" value="1"/>
</dbReference>
<dbReference type="Proteomes" id="UP000297564">
    <property type="component" value="Unassembled WGS sequence"/>
</dbReference>
<evidence type="ECO:0000256" key="2">
    <source>
        <dbReference type="ARBA" id="ARBA00008017"/>
    </source>
</evidence>